<name>A0AAD4SCL8_9MAGN</name>
<gene>
    <name evidence="1" type="ORF">MKW98_000850</name>
</gene>
<dbReference type="Proteomes" id="UP001202328">
    <property type="component" value="Unassembled WGS sequence"/>
</dbReference>
<reference evidence="1" key="1">
    <citation type="submission" date="2022-04" db="EMBL/GenBank/DDBJ databases">
        <title>A functionally conserved STORR gene fusion in Papaver species that diverged 16.8 million years ago.</title>
        <authorList>
            <person name="Catania T."/>
        </authorList>
    </citation>
    <scope>NUCLEOTIDE SEQUENCE</scope>
    <source>
        <strain evidence="1">S-188037</strain>
    </source>
</reference>
<sequence>FVETERFHFEFRFLVISVLEIGGAIAIGDNRGVGGDAGGSGGFSASAKRELFECLPFESLFGNILRAPSQAFTKKIAEHLLLLELNKSHFSGCREISPGAMTIVDNALSCSFRILKPTDKKGEGFASCPNQKHHLIRCCNTLDFKFHLSTLSDRLDVTF</sequence>
<dbReference type="EMBL" id="JAJJMB010011819">
    <property type="protein sequence ID" value="KAI3898737.1"/>
    <property type="molecule type" value="Genomic_DNA"/>
</dbReference>
<feature type="non-terminal residue" evidence="1">
    <location>
        <position position="1"/>
    </location>
</feature>
<accession>A0AAD4SCL8</accession>
<comment type="caution">
    <text evidence="1">The sequence shown here is derived from an EMBL/GenBank/DDBJ whole genome shotgun (WGS) entry which is preliminary data.</text>
</comment>
<proteinExistence type="predicted"/>
<organism evidence="1 2">
    <name type="scientific">Papaver atlanticum</name>
    <dbReference type="NCBI Taxonomy" id="357466"/>
    <lineage>
        <taxon>Eukaryota</taxon>
        <taxon>Viridiplantae</taxon>
        <taxon>Streptophyta</taxon>
        <taxon>Embryophyta</taxon>
        <taxon>Tracheophyta</taxon>
        <taxon>Spermatophyta</taxon>
        <taxon>Magnoliopsida</taxon>
        <taxon>Ranunculales</taxon>
        <taxon>Papaveraceae</taxon>
        <taxon>Papaveroideae</taxon>
        <taxon>Papaver</taxon>
    </lineage>
</organism>
<evidence type="ECO:0000313" key="1">
    <source>
        <dbReference type="EMBL" id="KAI3898737.1"/>
    </source>
</evidence>
<keyword evidence="2" id="KW-1185">Reference proteome</keyword>
<protein>
    <submittedName>
        <fullName evidence="1">Uncharacterized protein</fullName>
    </submittedName>
</protein>
<evidence type="ECO:0000313" key="2">
    <source>
        <dbReference type="Proteomes" id="UP001202328"/>
    </source>
</evidence>
<dbReference type="AlphaFoldDB" id="A0AAD4SCL8"/>